<dbReference type="EMBL" id="LUCH01003870">
    <property type="protein sequence ID" value="KAF5399628.1"/>
    <property type="molecule type" value="Genomic_DNA"/>
</dbReference>
<evidence type="ECO:0000313" key="6">
    <source>
        <dbReference type="Proteomes" id="UP000748531"/>
    </source>
</evidence>
<dbReference type="GO" id="GO:0005730">
    <property type="term" value="C:nucleolus"/>
    <property type="evidence" value="ECO:0007669"/>
    <property type="project" value="UniProtKB-SubCell"/>
</dbReference>
<keyword evidence="2" id="KW-0539">Nucleus</keyword>
<keyword evidence="6" id="KW-1185">Reference proteome</keyword>
<comment type="subcellular location">
    <subcellularLocation>
        <location evidence="1">Nucleus</location>
        <location evidence="1">Nucleolus</location>
    </subcellularLocation>
</comment>
<organism evidence="5 6">
    <name type="scientific">Paragonimus heterotremus</name>
    <dbReference type="NCBI Taxonomy" id="100268"/>
    <lineage>
        <taxon>Eukaryota</taxon>
        <taxon>Metazoa</taxon>
        <taxon>Spiralia</taxon>
        <taxon>Lophotrochozoa</taxon>
        <taxon>Platyhelminthes</taxon>
        <taxon>Trematoda</taxon>
        <taxon>Digenea</taxon>
        <taxon>Plagiorchiida</taxon>
        <taxon>Troglotremata</taxon>
        <taxon>Troglotrematidae</taxon>
        <taxon>Paragonimus</taxon>
    </lineage>
</organism>
<evidence type="ECO:0000256" key="2">
    <source>
        <dbReference type="ARBA" id="ARBA00023242"/>
    </source>
</evidence>
<accession>A0A8J4T619</accession>
<dbReference type="PANTHER" id="PTHR21686">
    <property type="entry name" value="DEOXYNUCLEOTIDYLTRANSFERASE TERMINAL-INTERACTING PROTEIN 2"/>
    <property type="match status" value="1"/>
</dbReference>
<feature type="domain" description="Fcf2 pre-rRNA processing C-terminal" evidence="4">
    <location>
        <begin position="103"/>
        <end position="200"/>
    </location>
</feature>
<reference evidence="5" key="1">
    <citation type="submission" date="2019-05" db="EMBL/GenBank/DDBJ databases">
        <title>Annotation for the trematode Paragonimus heterotremus.</title>
        <authorList>
            <person name="Choi Y.-J."/>
        </authorList>
    </citation>
    <scope>NUCLEOTIDE SEQUENCE</scope>
    <source>
        <strain evidence="5">LC</strain>
    </source>
</reference>
<sequence length="248" mass="29095">MDEKSFISCSIVKRWKPPLKLSDCSAEYLTMCPVDYGLLRTQKSNKSKEVDPEEEQRLWQCLGIVRLTKEENPEAPVQNPFYANSIPALHSRRELKRMRRSERESKLEKWYDMPKPNVTEEEREDLEVIRLRRAIASDTHVKRSDTKFKYYQASPAVVINQGVVVDDPGSFYDRIPRKKRGKTIVDELLANADLMKKHRKRYAQIERATAEKRAALRRQRQQQLKRIRNKGGKKQSTVLVQDKPNSRV</sequence>
<dbReference type="InterPro" id="IPR014810">
    <property type="entry name" value="Fcf2_C"/>
</dbReference>
<evidence type="ECO:0000313" key="5">
    <source>
        <dbReference type="EMBL" id="KAF5399628.1"/>
    </source>
</evidence>
<dbReference type="PANTHER" id="PTHR21686:SF12">
    <property type="entry name" value="DEOXYNUCLEOTIDYLTRANSFERASE TERMINAL-INTERACTING PROTEIN 2"/>
    <property type="match status" value="1"/>
</dbReference>
<dbReference type="Proteomes" id="UP000748531">
    <property type="component" value="Unassembled WGS sequence"/>
</dbReference>
<evidence type="ECO:0000256" key="3">
    <source>
        <dbReference type="SAM" id="MobiDB-lite"/>
    </source>
</evidence>
<evidence type="ECO:0000256" key="1">
    <source>
        <dbReference type="ARBA" id="ARBA00004604"/>
    </source>
</evidence>
<gene>
    <name evidence="5" type="ORF">PHET_06989</name>
</gene>
<name>A0A8J4T619_9TREM</name>
<comment type="caution">
    <text evidence="5">The sequence shown here is derived from an EMBL/GenBank/DDBJ whole genome shotgun (WGS) entry which is preliminary data.</text>
</comment>
<protein>
    <submittedName>
        <fullName evidence="5">Deoxynucleotidyltransferase terminal interacting</fullName>
    </submittedName>
</protein>
<evidence type="ECO:0000259" key="4">
    <source>
        <dbReference type="Pfam" id="PF08698"/>
    </source>
</evidence>
<dbReference type="OrthoDB" id="427886at2759"/>
<feature type="region of interest" description="Disordered" evidence="3">
    <location>
        <begin position="217"/>
        <end position="248"/>
    </location>
</feature>
<dbReference type="AlphaFoldDB" id="A0A8J4T619"/>
<proteinExistence type="predicted"/>
<dbReference type="GO" id="GO:0006396">
    <property type="term" value="P:RNA processing"/>
    <property type="evidence" value="ECO:0007669"/>
    <property type="project" value="TreeGrafter"/>
</dbReference>
<dbReference type="GO" id="GO:0003723">
    <property type="term" value="F:RNA binding"/>
    <property type="evidence" value="ECO:0007669"/>
    <property type="project" value="TreeGrafter"/>
</dbReference>
<feature type="compositionally biased region" description="Basic residues" evidence="3">
    <location>
        <begin position="217"/>
        <end position="233"/>
    </location>
</feature>
<dbReference type="InterPro" id="IPR039883">
    <property type="entry name" value="Fcf2/DNTTIP2"/>
</dbReference>
<dbReference type="Pfam" id="PF08698">
    <property type="entry name" value="Fcf2"/>
    <property type="match status" value="1"/>
</dbReference>